<dbReference type="InterPro" id="IPR007076">
    <property type="entry name" value="TfoX_N"/>
</dbReference>
<dbReference type="SUPFAM" id="SSF159894">
    <property type="entry name" value="YgaC/TfoX-N like"/>
    <property type="match status" value="1"/>
</dbReference>
<evidence type="ECO:0000313" key="3">
    <source>
        <dbReference type="Proteomes" id="UP001208938"/>
    </source>
</evidence>
<gene>
    <name evidence="2" type="ORF">OKW52_22095</name>
</gene>
<evidence type="ECO:0000259" key="1">
    <source>
        <dbReference type="Pfam" id="PF04993"/>
    </source>
</evidence>
<feature type="domain" description="TfoX N-terminal" evidence="1">
    <location>
        <begin position="19"/>
        <end position="101"/>
    </location>
</feature>
<sequence>MAYDETFAEMLRADLELTPGLTEKRMFGGLVFLREGNMLFVLRGKGGAMARVGADQTEAALTIDGVTPTQMRGRAMTGFVTLDDDVLDDDIRRAQLIAMAQRFVASLPPKA</sequence>
<proteinExistence type="predicted"/>
<name>A0ABT3H4X7_9RHOB</name>
<reference evidence="2 3" key="1">
    <citation type="submission" date="2022-10" db="EMBL/GenBank/DDBJ databases">
        <title>Pararhodobacter sp. nov., isolated from marine algae.</title>
        <authorList>
            <person name="Choi B.J."/>
            <person name="Kim J.M."/>
            <person name="Lee J.K."/>
            <person name="Choi D.G."/>
            <person name="Jeon C.O."/>
        </authorList>
    </citation>
    <scope>NUCLEOTIDE SEQUENCE [LARGE SCALE GENOMIC DNA]</scope>
    <source>
        <strain evidence="2 3">ZQ420</strain>
    </source>
</reference>
<dbReference type="Proteomes" id="UP001208938">
    <property type="component" value="Unassembled WGS sequence"/>
</dbReference>
<dbReference type="EMBL" id="JAPDFL010000001">
    <property type="protein sequence ID" value="MCW1934865.1"/>
    <property type="molecule type" value="Genomic_DNA"/>
</dbReference>
<dbReference type="Pfam" id="PF04993">
    <property type="entry name" value="TfoX_N"/>
    <property type="match status" value="1"/>
</dbReference>
<dbReference type="Gene3D" id="3.30.1460.30">
    <property type="entry name" value="YgaC/TfoX-N like chaperone"/>
    <property type="match status" value="1"/>
</dbReference>
<protein>
    <submittedName>
        <fullName evidence="2">TfoX/Sxy family protein</fullName>
    </submittedName>
</protein>
<accession>A0ABT3H4X7</accession>
<keyword evidence="3" id="KW-1185">Reference proteome</keyword>
<organism evidence="2 3">
    <name type="scientific">Pararhodobacter zhoushanensis</name>
    <dbReference type="NCBI Taxonomy" id="2479545"/>
    <lineage>
        <taxon>Bacteria</taxon>
        <taxon>Pseudomonadati</taxon>
        <taxon>Pseudomonadota</taxon>
        <taxon>Alphaproteobacteria</taxon>
        <taxon>Rhodobacterales</taxon>
        <taxon>Paracoccaceae</taxon>
        <taxon>Pararhodobacter</taxon>
    </lineage>
</organism>
<comment type="caution">
    <text evidence="2">The sequence shown here is derived from an EMBL/GenBank/DDBJ whole genome shotgun (WGS) entry which is preliminary data.</text>
</comment>
<evidence type="ECO:0000313" key="2">
    <source>
        <dbReference type="EMBL" id="MCW1934865.1"/>
    </source>
</evidence>
<dbReference type="RefSeq" id="WP_264507609.1">
    <property type="nucleotide sequence ID" value="NZ_JAPDFL010000001.1"/>
</dbReference>